<dbReference type="InterPro" id="IPR015943">
    <property type="entry name" value="WD40/YVTN_repeat-like_dom_sf"/>
</dbReference>
<comment type="caution">
    <text evidence="3">The sequence shown here is derived from an EMBL/GenBank/DDBJ whole genome shotgun (WGS) entry which is preliminary data.</text>
</comment>
<keyword evidence="2" id="KW-0732">Signal</keyword>
<dbReference type="InterPro" id="IPR036278">
    <property type="entry name" value="Sialidase_sf"/>
</dbReference>
<feature type="compositionally biased region" description="Basic and acidic residues" evidence="1">
    <location>
        <begin position="803"/>
        <end position="816"/>
    </location>
</feature>
<protein>
    <submittedName>
        <fullName evidence="3">Glycosyl hydrolase</fullName>
    </submittedName>
</protein>
<evidence type="ECO:0000313" key="3">
    <source>
        <dbReference type="EMBL" id="NER14960.1"/>
    </source>
</evidence>
<feature type="signal peptide" evidence="2">
    <location>
        <begin position="1"/>
        <end position="19"/>
    </location>
</feature>
<dbReference type="PANTHER" id="PTHR43739">
    <property type="entry name" value="XYLOGLUCANASE (EUROFUNG)"/>
    <property type="match status" value="1"/>
</dbReference>
<evidence type="ECO:0000256" key="1">
    <source>
        <dbReference type="SAM" id="MobiDB-lite"/>
    </source>
</evidence>
<feature type="chain" id="PRO_5026880144" evidence="2">
    <location>
        <begin position="20"/>
        <end position="1091"/>
    </location>
</feature>
<keyword evidence="4" id="KW-1185">Reference proteome</keyword>
<reference evidence="3 4" key="1">
    <citation type="submission" date="2020-01" db="EMBL/GenBank/DDBJ databases">
        <title>Leptobacterium flavescens.</title>
        <authorList>
            <person name="Wang G."/>
        </authorList>
    </citation>
    <scope>NUCLEOTIDE SEQUENCE [LARGE SCALE GENOMIC DNA]</scope>
    <source>
        <strain evidence="3 4">KCTC 22160</strain>
    </source>
</reference>
<dbReference type="PANTHER" id="PTHR43739:SF5">
    <property type="entry name" value="EXO-ALPHA-SIALIDASE"/>
    <property type="match status" value="1"/>
</dbReference>
<dbReference type="Gene3D" id="2.60.40.4070">
    <property type="match status" value="1"/>
</dbReference>
<dbReference type="CDD" id="cd15482">
    <property type="entry name" value="Sialidase_non-viral"/>
    <property type="match status" value="2"/>
</dbReference>
<proteinExistence type="predicted"/>
<dbReference type="InterPro" id="IPR052025">
    <property type="entry name" value="Xyloglucanase_GH74"/>
</dbReference>
<name>A0A6P0UR26_9FLAO</name>
<feature type="region of interest" description="Disordered" evidence="1">
    <location>
        <begin position="803"/>
        <end position="824"/>
    </location>
</feature>
<dbReference type="GO" id="GO:0016787">
    <property type="term" value="F:hydrolase activity"/>
    <property type="evidence" value="ECO:0007669"/>
    <property type="project" value="UniProtKB-KW"/>
</dbReference>
<dbReference type="Gene3D" id="2.130.10.10">
    <property type="entry name" value="YVTN repeat-like/Quinoprotein amine dehydrogenase"/>
    <property type="match status" value="5"/>
</dbReference>
<dbReference type="EMBL" id="JAABOO010000003">
    <property type="protein sequence ID" value="NER14960.1"/>
    <property type="molecule type" value="Genomic_DNA"/>
</dbReference>
<dbReference type="SUPFAM" id="SSF50939">
    <property type="entry name" value="Sialidases"/>
    <property type="match status" value="2"/>
</dbReference>
<evidence type="ECO:0000313" key="4">
    <source>
        <dbReference type="Proteomes" id="UP000468581"/>
    </source>
</evidence>
<gene>
    <name evidence="3" type="ORF">GWK08_16000</name>
</gene>
<dbReference type="RefSeq" id="WP_163608236.1">
    <property type="nucleotide sequence ID" value="NZ_JAABOO010000003.1"/>
</dbReference>
<dbReference type="Proteomes" id="UP000468581">
    <property type="component" value="Unassembled WGS sequence"/>
</dbReference>
<dbReference type="AlphaFoldDB" id="A0A6P0UR26"/>
<organism evidence="3 4">
    <name type="scientific">Leptobacterium flavescens</name>
    <dbReference type="NCBI Taxonomy" id="472055"/>
    <lineage>
        <taxon>Bacteria</taxon>
        <taxon>Pseudomonadati</taxon>
        <taxon>Bacteroidota</taxon>
        <taxon>Flavobacteriia</taxon>
        <taxon>Flavobacteriales</taxon>
        <taxon>Flavobacteriaceae</taxon>
        <taxon>Leptobacterium</taxon>
    </lineage>
</organism>
<evidence type="ECO:0000256" key="2">
    <source>
        <dbReference type="SAM" id="SignalP"/>
    </source>
</evidence>
<dbReference type="GO" id="GO:0010411">
    <property type="term" value="P:xyloglucan metabolic process"/>
    <property type="evidence" value="ECO:0007669"/>
    <property type="project" value="TreeGrafter"/>
</dbReference>
<keyword evidence="3" id="KW-0378">Hydrolase</keyword>
<sequence>MKKLITLLLICALSFHVQAQKRKRSTSQKSLLEKTSLSGIKFRSIGPALTSGRIADIAVNPKNNKEYYVATASGGVWKTINSGNTFKPVFDNEGSYSIGCVTIDPNNPNVIWIGTGENNNQRSVAYGDGIYRSNDGGNSWTHMGLKNSEHIGNIIVDPRDSKVIYVSAIGPLWSEGGDRGLYKSEDGGKTWNNILNIDKHTGINEVVMDPRDPDVLYASSFQRRRHVFTYLGGGPGSGLHKSEDGGKTWEKINNGLPNVDLGRIGLAISPANPENIYAIVEAAFNKGGLYISTNRGASWEKRGGYSTSGNYYQEIVADPVDPDKLYAMDTWMKVSVDGGRSFRNVGEDYKHVDNHSLWIDPADTDHLLNGNDGGIYESWDAGKNWSFKANLPVTQFYKVAVDNAKPFYNIYGGTQDNFSLGGPSRTVSNNGPNNHDWFITHGGDGFESQVAPDNPDIVYAQSQYGVLVRYDKRSGEEKGIQPKERKGENAYRWNWDAPLSVSRHNPQRIYFAANKLFKSDDRGNSWQVISDDLTRNIDRNKLEIMGRIWSVDAVAKNRSTSPYGTIVAFSESPLNENLLFVGTDDGLIQITEDGGNTWRKSENFPGVPSRTYVNAVYASKHDENVVYACFNHHKYGNFKPYVYRSNDKGKTWSPIISNLPDRGSVYAIEEDFVDPQLLFVGTEFGAFFSDNGGSEWKQLKAGLPTIAVRDLAIQEEHNDLVLATFGRGFYVLDDYSPLRKIGSRLNEDAILFDVRQGYLFEASYPLGLPGKAFMGDAFYIGDNLGSEVIFSWYLKEGIKTTADQRKDREKKTRKDGGNNNYPSYEELKKETTASKPGLVFTITNSKGEIVRKLFSSASAGVHRMNWDLRSAAKDPVDLSTPAFYNPFGGGSEGALVPPGRYTVSMSRIEGDTETPLSKPVSFDLRPLNNTVLPATDRDALASFQEDINLLSGRVSSVQNALGELRSEMRYIKAAIDKTPKAQAQLLKLYNEIQKDIYEINEGLNGDRVAARLDIGRPPSISQRLGFLVFEQLHSTSNPTQTHIDSYKIAKEEFEPLYSRAKSLLETKVENLRRQLKTAGAPYTPGNLHFLD</sequence>
<accession>A0A6P0UR26</accession>